<dbReference type="EMBL" id="BMYK01000026">
    <property type="protein sequence ID" value="GHC98506.1"/>
    <property type="molecule type" value="Genomic_DNA"/>
</dbReference>
<sequence>MFSATVWADPYKYQAEFGSLVCTAAFQQMLERRSAGEPVCVPMELEQAFLSHDTADLRAIRQLIRNHRNDRLKLIEASIGTLSKRLHDIELTMTVPRRNSVMVRRRTVERELIDARLERKQLMEGVVAHASTRVVPGTWVPLVTFHDGRSIVRPMRLQCRPSRWTSKADRRLAGSHVVARNSLQGIWREHYGHTHGVIALEAFKESLAAHVLEKRRLGPREEITTTEVTHTAADGTALLVPCIWSHWQEDGAPELWSFAVISDSSAADGEPAGGSTTLAVLKKENVAAWLTPQGRPASELEAILDDRPHTRMQFTYAKPRDARWSHEPFSFGRVKRGSQAAQS</sequence>
<evidence type="ECO:0000313" key="2">
    <source>
        <dbReference type="Proteomes" id="UP000626210"/>
    </source>
</evidence>
<evidence type="ECO:0000313" key="1">
    <source>
        <dbReference type="EMBL" id="GHC98506.1"/>
    </source>
</evidence>
<reference evidence="2" key="1">
    <citation type="journal article" date="2019" name="Int. J. Syst. Evol. Microbiol.">
        <title>The Global Catalogue of Microorganisms (GCM) 10K type strain sequencing project: providing services to taxonomists for standard genome sequencing and annotation.</title>
        <authorList>
            <consortium name="The Broad Institute Genomics Platform"/>
            <consortium name="The Broad Institute Genome Sequencing Center for Infectious Disease"/>
            <person name="Wu L."/>
            <person name="Ma J."/>
        </authorList>
    </citation>
    <scope>NUCLEOTIDE SEQUENCE [LARGE SCALE GENOMIC DNA]</scope>
    <source>
        <strain evidence="2">KCTC 23314</strain>
    </source>
</reference>
<dbReference type="Gene3D" id="3.90.1680.10">
    <property type="entry name" value="SOS response associated peptidase-like"/>
    <property type="match status" value="1"/>
</dbReference>
<dbReference type="Pfam" id="PF02586">
    <property type="entry name" value="SRAP"/>
    <property type="match status" value="1"/>
</dbReference>
<proteinExistence type="predicted"/>
<accession>A0ABQ3GBP2</accession>
<dbReference type="InterPro" id="IPR036590">
    <property type="entry name" value="SRAP-like"/>
</dbReference>
<organism evidence="1 2">
    <name type="scientific">Pseudorhodoferax aquiterrae</name>
    <dbReference type="NCBI Taxonomy" id="747304"/>
    <lineage>
        <taxon>Bacteria</taxon>
        <taxon>Pseudomonadati</taxon>
        <taxon>Pseudomonadota</taxon>
        <taxon>Betaproteobacteria</taxon>
        <taxon>Burkholderiales</taxon>
        <taxon>Comamonadaceae</taxon>
    </lineage>
</organism>
<evidence type="ECO:0008006" key="3">
    <source>
        <dbReference type="Google" id="ProtNLM"/>
    </source>
</evidence>
<name>A0ABQ3GBP2_9BURK</name>
<dbReference type="Proteomes" id="UP000626210">
    <property type="component" value="Unassembled WGS sequence"/>
</dbReference>
<dbReference type="SUPFAM" id="SSF143081">
    <property type="entry name" value="BB1717-like"/>
    <property type="match status" value="1"/>
</dbReference>
<protein>
    <recommendedName>
        <fullName evidence="3">SOS response-associated peptidase YedK</fullName>
    </recommendedName>
</protein>
<dbReference type="InterPro" id="IPR003738">
    <property type="entry name" value="SRAP"/>
</dbReference>
<comment type="caution">
    <text evidence="1">The sequence shown here is derived from an EMBL/GenBank/DDBJ whole genome shotgun (WGS) entry which is preliminary data.</text>
</comment>
<gene>
    <name evidence="1" type="ORF">GCM10007320_54360</name>
</gene>
<keyword evidence="2" id="KW-1185">Reference proteome</keyword>
<dbReference type="RefSeq" id="WP_189690015.1">
    <property type="nucleotide sequence ID" value="NZ_BMYK01000026.1"/>
</dbReference>